<dbReference type="InterPro" id="IPR004210">
    <property type="entry name" value="BESS_motif"/>
</dbReference>
<dbReference type="PROSITE" id="PS51031">
    <property type="entry name" value="BESS"/>
    <property type="match status" value="1"/>
</dbReference>
<comment type="subcellular location">
    <subcellularLocation>
        <location evidence="1">Nucleus</location>
    </subcellularLocation>
</comment>
<dbReference type="InterPro" id="IPR006578">
    <property type="entry name" value="MADF-dom"/>
</dbReference>
<organism evidence="5 6">
    <name type="scientific">Bombyx mori</name>
    <name type="common">Silk moth</name>
    <dbReference type="NCBI Taxonomy" id="7091"/>
    <lineage>
        <taxon>Eukaryota</taxon>
        <taxon>Metazoa</taxon>
        <taxon>Ecdysozoa</taxon>
        <taxon>Arthropoda</taxon>
        <taxon>Hexapoda</taxon>
        <taxon>Insecta</taxon>
        <taxon>Pterygota</taxon>
        <taxon>Neoptera</taxon>
        <taxon>Endopterygota</taxon>
        <taxon>Lepidoptera</taxon>
        <taxon>Glossata</taxon>
        <taxon>Ditrysia</taxon>
        <taxon>Bombycoidea</taxon>
        <taxon>Bombycidae</taxon>
        <taxon>Bombycinae</taxon>
        <taxon>Bombyx</taxon>
    </lineage>
</organism>
<sequence length="238" mass="28833">MTEIEELISEVERNPCLWNVGCSNYQNKTQRDLAWEDICKRIIPHWNDLNMEDRKQIREYKKKQWNNVRDGYRKYLNRNKNTPVPKKKFIYGDDLQFLLPILKNNKSRERNLPSESHDDNDEDNEAFEIELKPYTEDSYEDDEEEETKSFRKCRTTERRNKAQQKYENDEIPYQILNITKQKTDDEDNYQDVDSQFLLSFRDYMKGMTRSQKLNFKLGMIQLIQHVTEEKVSDPFSEC</sequence>
<feature type="region of interest" description="Disordered" evidence="2">
    <location>
        <begin position="131"/>
        <end position="150"/>
    </location>
</feature>
<dbReference type="PANTHER" id="PTHR12243:SF67">
    <property type="entry name" value="COREPRESSOR OF PANGOLIN, ISOFORM A-RELATED"/>
    <property type="match status" value="1"/>
</dbReference>
<reference evidence="6" key="1">
    <citation type="journal article" date="2008" name="Insect Biochem. Mol. Biol.">
        <title>The genome of a lepidopteran model insect, the silkworm Bombyx mori.</title>
        <authorList>
            <consortium name="International Silkworm Genome Consortium"/>
        </authorList>
    </citation>
    <scope>NUCLEOTIDE SEQUENCE [LARGE SCALE GENOMIC DNA]</scope>
    <source>
        <strain evidence="6">p50T</strain>
    </source>
</reference>
<keyword evidence="1" id="KW-0539">Nucleus</keyword>
<evidence type="ECO:0008006" key="7">
    <source>
        <dbReference type="Google" id="ProtNLM"/>
    </source>
</evidence>
<evidence type="ECO:0000313" key="6">
    <source>
        <dbReference type="Proteomes" id="UP000005204"/>
    </source>
</evidence>
<dbReference type="RefSeq" id="XP_004925438.1">
    <property type="nucleotide sequence ID" value="XM_004925381.5"/>
</dbReference>
<evidence type="ECO:0000313" key="5">
    <source>
        <dbReference type="EnsemblMetazoa" id="XP_004925438.1"/>
    </source>
</evidence>
<dbReference type="Pfam" id="PF02944">
    <property type="entry name" value="BESS"/>
    <property type="match status" value="1"/>
</dbReference>
<dbReference type="PROSITE" id="PS51029">
    <property type="entry name" value="MADF"/>
    <property type="match status" value="1"/>
</dbReference>
<dbReference type="InterPro" id="IPR039353">
    <property type="entry name" value="TF_Adf1"/>
</dbReference>
<evidence type="ECO:0000256" key="2">
    <source>
        <dbReference type="SAM" id="MobiDB-lite"/>
    </source>
</evidence>
<protein>
    <recommendedName>
        <fullName evidence="7">MADF domain-containing protein</fullName>
    </recommendedName>
</protein>
<dbReference type="KEGG" id="bmor:101746471"/>
<dbReference type="GO" id="GO:0003677">
    <property type="term" value="F:DNA binding"/>
    <property type="evidence" value="ECO:0007669"/>
    <property type="project" value="InterPro"/>
</dbReference>
<evidence type="ECO:0000256" key="1">
    <source>
        <dbReference type="PROSITE-ProRule" id="PRU00371"/>
    </source>
</evidence>
<evidence type="ECO:0000259" key="4">
    <source>
        <dbReference type="PROSITE" id="PS51031"/>
    </source>
</evidence>
<accession>A0A8R2AHX7</accession>
<dbReference type="EnsemblMetazoa" id="XM_004925381.4">
    <property type="protein sequence ID" value="XP_004925438.1"/>
    <property type="gene ID" value="LOC101746471"/>
</dbReference>
<dbReference type="AlphaFoldDB" id="A0A8R2AHX7"/>
<reference evidence="5" key="2">
    <citation type="submission" date="2022-06" db="UniProtKB">
        <authorList>
            <consortium name="EnsemblMetazoa"/>
        </authorList>
    </citation>
    <scope>IDENTIFICATION</scope>
    <source>
        <strain evidence="5">p50T (Dazao)</strain>
    </source>
</reference>
<dbReference type="PANTHER" id="PTHR12243">
    <property type="entry name" value="MADF DOMAIN TRANSCRIPTION FACTOR"/>
    <property type="match status" value="1"/>
</dbReference>
<feature type="domain" description="MADF" evidence="3">
    <location>
        <begin position="6"/>
        <end position="103"/>
    </location>
</feature>
<feature type="domain" description="BESS" evidence="4">
    <location>
        <begin position="190"/>
        <end position="229"/>
    </location>
</feature>
<dbReference type="Proteomes" id="UP000005204">
    <property type="component" value="Unassembled WGS sequence"/>
</dbReference>
<keyword evidence="6" id="KW-1185">Reference proteome</keyword>
<name>A0A8R2AHX7_BOMMO</name>
<evidence type="ECO:0000259" key="3">
    <source>
        <dbReference type="PROSITE" id="PS51029"/>
    </source>
</evidence>
<dbReference type="OrthoDB" id="6159213at2759"/>
<dbReference type="GO" id="GO:0005634">
    <property type="term" value="C:nucleus"/>
    <property type="evidence" value="ECO:0007669"/>
    <property type="project" value="UniProtKB-SubCell"/>
</dbReference>
<proteinExistence type="predicted"/>
<dbReference type="GeneID" id="101746471"/>
<dbReference type="SMART" id="SM00595">
    <property type="entry name" value="MADF"/>
    <property type="match status" value="1"/>
</dbReference>
<feature type="compositionally biased region" description="Acidic residues" evidence="2">
    <location>
        <begin position="137"/>
        <end position="146"/>
    </location>
</feature>
<dbReference type="Pfam" id="PF10545">
    <property type="entry name" value="MADF_DNA_bdg"/>
    <property type="match status" value="1"/>
</dbReference>